<sequence length="297" mass="32962">MSVVVKPEIFLHASANVKKVVMNPSRDDSHPWLLWPQAGGSPSAGRFGQLTYLRVYQGQLRKGDTLWNTRTGRKVRVPRVVRMHAAEMEDVGEAFAGDICAVFGVDCASGDTFLKVVWCALQESIHVPEPVISMSIRPKDNKDNDSFSKAVNRFCREDPTFHVKYDTDNKEMIASGMGELHLDIYAQRMGREYNCPVILGKPKVAFRECLTAPCEFDYLHKKQHGGSGQYGRVIGYLEPLPPERNTEVLFQDDTIGTNVPKQFIPAIEKGSMGHIQEVDLTSAGCGEEPGGFFGIVG</sequence>
<evidence type="ECO:0000313" key="2">
    <source>
        <dbReference type="Proteomes" id="UP000821865"/>
    </source>
</evidence>
<accession>A0ACB8DDU0</accession>
<proteinExistence type="predicted"/>
<keyword evidence="2" id="KW-1185">Reference proteome</keyword>
<evidence type="ECO:0000313" key="1">
    <source>
        <dbReference type="EMBL" id="KAH7966127.1"/>
    </source>
</evidence>
<organism evidence="1 2">
    <name type="scientific">Dermacentor silvarum</name>
    <name type="common">Tick</name>
    <dbReference type="NCBI Taxonomy" id="543639"/>
    <lineage>
        <taxon>Eukaryota</taxon>
        <taxon>Metazoa</taxon>
        <taxon>Ecdysozoa</taxon>
        <taxon>Arthropoda</taxon>
        <taxon>Chelicerata</taxon>
        <taxon>Arachnida</taxon>
        <taxon>Acari</taxon>
        <taxon>Parasitiformes</taxon>
        <taxon>Ixodida</taxon>
        <taxon>Ixodoidea</taxon>
        <taxon>Ixodidae</taxon>
        <taxon>Rhipicephalinae</taxon>
        <taxon>Dermacentor</taxon>
    </lineage>
</organism>
<reference evidence="1" key="1">
    <citation type="submission" date="2020-05" db="EMBL/GenBank/DDBJ databases">
        <title>Large-scale comparative analyses of tick genomes elucidate their genetic diversity and vector capacities.</title>
        <authorList>
            <person name="Jia N."/>
            <person name="Wang J."/>
            <person name="Shi W."/>
            <person name="Du L."/>
            <person name="Sun Y."/>
            <person name="Zhan W."/>
            <person name="Jiang J."/>
            <person name="Wang Q."/>
            <person name="Zhang B."/>
            <person name="Ji P."/>
            <person name="Sakyi L.B."/>
            <person name="Cui X."/>
            <person name="Yuan T."/>
            <person name="Jiang B."/>
            <person name="Yang W."/>
            <person name="Lam T.T.-Y."/>
            <person name="Chang Q."/>
            <person name="Ding S."/>
            <person name="Wang X."/>
            <person name="Zhu J."/>
            <person name="Ruan X."/>
            <person name="Zhao L."/>
            <person name="Wei J."/>
            <person name="Que T."/>
            <person name="Du C."/>
            <person name="Cheng J."/>
            <person name="Dai P."/>
            <person name="Han X."/>
            <person name="Huang E."/>
            <person name="Gao Y."/>
            <person name="Liu J."/>
            <person name="Shao H."/>
            <person name="Ye R."/>
            <person name="Li L."/>
            <person name="Wei W."/>
            <person name="Wang X."/>
            <person name="Wang C."/>
            <person name="Yang T."/>
            <person name="Huo Q."/>
            <person name="Li W."/>
            <person name="Guo W."/>
            <person name="Chen H."/>
            <person name="Zhou L."/>
            <person name="Ni X."/>
            <person name="Tian J."/>
            <person name="Zhou Y."/>
            <person name="Sheng Y."/>
            <person name="Liu T."/>
            <person name="Pan Y."/>
            <person name="Xia L."/>
            <person name="Li J."/>
            <person name="Zhao F."/>
            <person name="Cao W."/>
        </authorList>
    </citation>
    <scope>NUCLEOTIDE SEQUENCE</scope>
    <source>
        <strain evidence="1">Dsil-2018</strain>
    </source>
</reference>
<dbReference type="EMBL" id="CM023471">
    <property type="protein sequence ID" value="KAH7966127.1"/>
    <property type="molecule type" value="Genomic_DNA"/>
</dbReference>
<protein>
    <submittedName>
        <fullName evidence="1">Uncharacterized protein</fullName>
    </submittedName>
</protein>
<comment type="caution">
    <text evidence="1">The sequence shown here is derived from an EMBL/GenBank/DDBJ whole genome shotgun (WGS) entry which is preliminary data.</text>
</comment>
<gene>
    <name evidence="1" type="ORF">HPB49_013907</name>
</gene>
<name>A0ACB8DDU0_DERSI</name>
<dbReference type="Proteomes" id="UP000821865">
    <property type="component" value="Chromosome 2"/>
</dbReference>